<dbReference type="EMBL" id="MN739554">
    <property type="protein sequence ID" value="QHT12975.1"/>
    <property type="molecule type" value="Genomic_DNA"/>
</dbReference>
<organism evidence="1">
    <name type="scientific">viral metagenome</name>
    <dbReference type="NCBI Taxonomy" id="1070528"/>
    <lineage>
        <taxon>unclassified sequences</taxon>
        <taxon>metagenomes</taxon>
        <taxon>organismal metagenomes</taxon>
    </lineage>
</organism>
<sequence>MGENIQQLFDCIRYYLCCKKRNVDNNYNLFREAETGYSANC</sequence>
<reference evidence="1" key="1">
    <citation type="journal article" date="2020" name="Nature">
        <title>Giant virus diversity and host interactions through global metagenomics.</title>
        <authorList>
            <person name="Schulz F."/>
            <person name="Roux S."/>
            <person name="Paez-Espino D."/>
            <person name="Jungbluth S."/>
            <person name="Walsh D.A."/>
            <person name="Denef V.J."/>
            <person name="McMahon K.D."/>
            <person name="Konstantinidis K.T."/>
            <person name="Eloe-Fadrosh E.A."/>
            <person name="Kyrpides N.C."/>
            <person name="Woyke T."/>
        </authorList>
    </citation>
    <scope>NUCLEOTIDE SEQUENCE</scope>
    <source>
        <strain evidence="1">GVMAG-M-3300023174-130</strain>
    </source>
</reference>
<protein>
    <submittedName>
        <fullName evidence="1">Uncharacterized protein</fullName>
    </submittedName>
</protein>
<accession>A0A6C0DBI5</accession>
<dbReference type="AlphaFoldDB" id="A0A6C0DBI5"/>
<proteinExistence type="predicted"/>
<name>A0A6C0DBI5_9ZZZZ</name>
<evidence type="ECO:0000313" key="1">
    <source>
        <dbReference type="EMBL" id="QHT12975.1"/>
    </source>
</evidence>